<comment type="caution">
    <text evidence="1">The sequence shown here is derived from an EMBL/GenBank/DDBJ whole genome shotgun (WGS) entry which is preliminary data.</text>
</comment>
<dbReference type="Gene3D" id="3.40.50.300">
    <property type="entry name" value="P-loop containing nucleotide triphosphate hydrolases"/>
    <property type="match status" value="1"/>
</dbReference>
<sequence>MFETKTIKILVSCPGDVDPEKEKIKRLCSDFTVANHGKSNIAFHVIDWKDYVGHYGDRGQEQLNNYFGTYDVYIGILWKRFGTPPGSINEEGKANQSGTEEEFRLAMNFWDRFRKPKIQFFVKDYDKQVNNSLQSEQIKKVFEFLEELKRQNSSFLNYFDSEDSFNSKMIQVLLDLQHEKYKEYLQIENENINKDALGLKISKLKNLGFEVPIGYISRKAAHFQSIKERKSNPFQKINKLSLEDLLKTNKRIILLGDAGSGKSTELRNLQIKLSEDSSPYIPIYQNLNMYTPEKGFEGFLPDFWRELPEELLVIIWDGLDEIPAQDFNKAIRQIENFSSMHEDVNIVLSSRTNFYELPLNDTHGTLRGFEPYMLTDLGISDATQYYSKKYSETKATDFINQVFEANLADLIAKPFFLMLLASLHHEKGSITINRRELYDMFLHTRIDLDAKHFKTTYDIRSKRNEIDLLLQRVALAMEMLCKNHIYEAEILTLITSEEFKSLKYCTAFKKKDGEENIWQFEHNNIQEFLAAKFLSKLDFKKVINLVTVSPDVNKVIPSWVNTLSFLFSTLDKEDPLFQSLLDWFLENEKEVLVKFEPDKIDEDLRIKIFQGIFNYSKEHDLWVSSNKFNDRELSRFGKSEENIHFLLNELADSDNKRIVKVNAIRLIGYNQIENGELRTLIKERLLEIIDQYSNDPDVIYNTIYALNRGGHSDSMVIEHLMKRVGKNSNQYIRASMYSILFSSELFNEFVDYIIEGYEILNQGAVDSERDDVSLADERWYLQGCVKKISKPGAIKKLTKLVSNNDKFIYGYDSAEVFEAIINNAAIAFSKDDSVFDTILSWYLQDVNKFRTEKSKIVVQFFILTGTRGRAFKKIWEKMKNGFNEGNVSLAAVSLMTNETIAFILEEHSKKEIDDDKLKSIYFELGWVNRDIQEDYRRQIEKETRIAIEIPKIPDYEGFRIKRLISDFNLLFDKGAFLNAVIEIFEGEQKEVLTHDDLFNLKKSNFKLIELDDTYSNVALWLLRDSVKGNGSITKERILSWFEEQENLDWYRISKMYEHIKNNEQLEPNPQQIEWIVNWCVNITPKIDFVNAITVEGNRTSFNQMAFMTFYFTKKFDILHTKKILLDMMSFDYFEDEAKSGIFFLTSKLEKEEVVERMILNLNNGINYSGVLKNHITYLTQHKVVKSYPLILKELLNPKMSEFTRVEFLNIYFNNTNDIIGLKSIIHEADANVRWEIIQILIDKGQKSYVINYLHKFLTKNTNEEETGKALEFLVWLNDLNGLKSYVDWIKRYDKKEIETSRAISLKNLRTIDTLPYLMELLEFSYKNDIVVDKFQTLNSFLLDSLQNIALISNSNFKAVKESLIIFKEQNMHISEKVKYLIPFVERMEEQFYRNITESLTVEQVEKKLNQLLV</sequence>
<protein>
    <recommendedName>
        <fullName evidence="3">NACHT domain-containing protein</fullName>
    </recommendedName>
</protein>
<dbReference type="Proteomes" id="UP001356308">
    <property type="component" value="Unassembled WGS sequence"/>
</dbReference>
<name>A0ABU7IZD4_9FLAO</name>
<gene>
    <name evidence="1" type="ORF">V1I91_19915</name>
</gene>
<accession>A0ABU7IZD4</accession>
<evidence type="ECO:0000313" key="2">
    <source>
        <dbReference type="Proteomes" id="UP001356308"/>
    </source>
</evidence>
<reference evidence="1 2" key="1">
    <citation type="submission" date="2024-01" db="EMBL/GenBank/DDBJ databases">
        <title>Maribacter spp. originated from different algae showed divergent polysaccharides utilization ability.</title>
        <authorList>
            <person name="Wang H."/>
            <person name="Wu Y."/>
        </authorList>
    </citation>
    <scope>NUCLEOTIDE SEQUENCE [LARGE SCALE GENOMIC DNA]</scope>
    <source>
        <strain evidence="1 2">PR1</strain>
    </source>
</reference>
<dbReference type="SUPFAM" id="SSF48371">
    <property type="entry name" value="ARM repeat"/>
    <property type="match status" value="1"/>
</dbReference>
<dbReference type="EMBL" id="JAZDDG010000012">
    <property type="protein sequence ID" value="MEE1978354.1"/>
    <property type="molecule type" value="Genomic_DNA"/>
</dbReference>
<evidence type="ECO:0000313" key="1">
    <source>
        <dbReference type="EMBL" id="MEE1978354.1"/>
    </source>
</evidence>
<keyword evidence="2" id="KW-1185">Reference proteome</keyword>
<dbReference type="RefSeq" id="WP_272653005.1">
    <property type="nucleotide sequence ID" value="NZ_JAZDDG010000012.1"/>
</dbReference>
<proteinExistence type="predicted"/>
<organism evidence="1 2">
    <name type="scientific">Maribacter cobaltidurans</name>
    <dbReference type="NCBI Taxonomy" id="1178778"/>
    <lineage>
        <taxon>Bacteria</taxon>
        <taxon>Pseudomonadati</taxon>
        <taxon>Bacteroidota</taxon>
        <taxon>Flavobacteriia</taxon>
        <taxon>Flavobacteriales</taxon>
        <taxon>Flavobacteriaceae</taxon>
        <taxon>Maribacter</taxon>
    </lineage>
</organism>
<dbReference type="InterPro" id="IPR027417">
    <property type="entry name" value="P-loop_NTPase"/>
</dbReference>
<evidence type="ECO:0008006" key="3">
    <source>
        <dbReference type="Google" id="ProtNLM"/>
    </source>
</evidence>
<dbReference type="InterPro" id="IPR016024">
    <property type="entry name" value="ARM-type_fold"/>
</dbReference>